<sequence length="52" mass="5838">MEIHAYMDAITMFNHLLICGFRKIERNIIKVGIIKITEKVTKIPGDVGPIGV</sequence>
<protein>
    <submittedName>
        <fullName evidence="1">Uncharacterized protein</fullName>
    </submittedName>
</protein>
<keyword evidence="2" id="KW-1185">Reference proteome</keyword>
<dbReference type="Proteomes" id="UP001474120">
    <property type="component" value="Unassembled WGS sequence"/>
</dbReference>
<reference evidence="1 2" key="1">
    <citation type="submission" date="2024-04" db="EMBL/GenBank/DDBJ databases">
        <title>whole genome sequencing of Lutimonas vermicola strain IMCC1616.</title>
        <authorList>
            <person name="Bae S.S."/>
        </authorList>
    </citation>
    <scope>NUCLEOTIDE SEQUENCE [LARGE SCALE GENOMIC DNA]</scope>
    <source>
        <strain evidence="1 2">IMCC1616</strain>
    </source>
</reference>
<gene>
    <name evidence="1" type="ORF">AABB81_13560</name>
</gene>
<accession>A0ABU9L3B3</accession>
<organism evidence="1 2">
    <name type="scientific">Lutimonas vermicola</name>
    <dbReference type="NCBI Taxonomy" id="414288"/>
    <lineage>
        <taxon>Bacteria</taxon>
        <taxon>Pseudomonadati</taxon>
        <taxon>Bacteroidota</taxon>
        <taxon>Flavobacteriia</taxon>
        <taxon>Flavobacteriales</taxon>
        <taxon>Flavobacteriaceae</taxon>
        <taxon>Lutimonas</taxon>
    </lineage>
</organism>
<comment type="caution">
    <text evidence="1">The sequence shown here is derived from an EMBL/GenBank/DDBJ whole genome shotgun (WGS) entry which is preliminary data.</text>
</comment>
<evidence type="ECO:0000313" key="2">
    <source>
        <dbReference type="Proteomes" id="UP001474120"/>
    </source>
</evidence>
<proteinExistence type="predicted"/>
<dbReference type="EMBL" id="JBCDNA010000003">
    <property type="protein sequence ID" value="MEL4456931.1"/>
    <property type="molecule type" value="Genomic_DNA"/>
</dbReference>
<evidence type="ECO:0000313" key="1">
    <source>
        <dbReference type="EMBL" id="MEL4456931.1"/>
    </source>
</evidence>
<name>A0ABU9L3B3_9FLAO</name>